<dbReference type="GO" id="GO:0000136">
    <property type="term" value="C:mannan polymerase complex"/>
    <property type="evidence" value="ECO:0007669"/>
    <property type="project" value="TreeGrafter"/>
</dbReference>
<feature type="region of interest" description="Disordered" evidence="1">
    <location>
        <begin position="295"/>
        <end position="318"/>
    </location>
</feature>
<protein>
    <recommendedName>
        <fullName evidence="4">Alpha 1,4-glycosyltransferase domain-containing protein</fullName>
    </recommendedName>
</protein>
<dbReference type="InterPro" id="IPR039367">
    <property type="entry name" value="Och1-like"/>
</dbReference>
<dbReference type="PANTHER" id="PTHR31834:SF1">
    <property type="entry name" value="INITIATION-SPECIFIC ALPHA-1,6-MANNOSYLTRANSFERASE"/>
    <property type="match status" value="1"/>
</dbReference>
<dbReference type="Gene3D" id="3.90.550.20">
    <property type="match status" value="1"/>
</dbReference>
<accession>A0A7S1JRP0</accession>
<keyword evidence="2" id="KW-0732">Signal</keyword>
<feature type="signal peptide" evidence="2">
    <location>
        <begin position="1"/>
        <end position="19"/>
    </location>
</feature>
<dbReference type="PANTHER" id="PTHR31834">
    <property type="entry name" value="INITIATION-SPECIFIC ALPHA-1,6-MANNOSYLTRANSFERASE"/>
    <property type="match status" value="1"/>
</dbReference>
<dbReference type="Pfam" id="PF04488">
    <property type="entry name" value="Gly_transf_sug"/>
    <property type="match status" value="1"/>
</dbReference>
<reference evidence="3" key="1">
    <citation type="submission" date="2021-01" db="EMBL/GenBank/DDBJ databases">
        <authorList>
            <person name="Corre E."/>
            <person name="Pelletier E."/>
            <person name="Niang G."/>
            <person name="Scheremetjew M."/>
            <person name="Finn R."/>
            <person name="Kale V."/>
            <person name="Holt S."/>
            <person name="Cochrane G."/>
            <person name="Meng A."/>
            <person name="Brown T."/>
            <person name="Cohen L."/>
        </authorList>
    </citation>
    <scope>NUCLEOTIDE SEQUENCE</scope>
    <source>
        <strain evidence="3">CCMP3346</strain>
    </source>
</reference>
<dbReference type="InterPro" id="IPR029044">
    <property type="entry name" value="Nucleotide-diphossugar_trans"/>
</dbReference>
<evidence type="ECO:0008006" key="4">
    <source>
        <dbReference type="Google" id="ProtNLM"/>
    </source>
</evidence>
<gene>
    <name evidence="3" type="ORF">VBRA1451_LOCUS7398</name>
</gene>
<proteinExistence type="predicted"/>
<name>A0A7S1JRP0_9ALVE</name>
<evidence type="ECO:0000256" key="1">
    <source>
        <dbReference type="SAM" id="MobiDB-lite"/>
    </source>
</evidence>
<feature type="chain" id="PRO_5031254668" description="Alpha 1,4-glycosyltransferase domain-containing protein" evidence="2">
    <location>
        <begin position="20"/>
        <end position="318"/>
    </location>
</feature>
<dbReference type="InterPro" id="IPR007577">
    <property type="entry name" value="GlycoTrfase_DXD_sugar-bd_CS"/>
</dbReference>
<dbReference type="EMBL" id="HBGB01012838">
    <property type="protein sequence ID" value="CAD9052336.1"/>
    <property type="molecule type" value="Transcribed_RNA"/>
</dbReference>
<evidence type="ECO:0000256" key="2">
    <source>
        <dbReference type="SAM" id="SignalP"/>
    </source>
</evidence>
<dbReference type="SUPFAM" id="SSF53448">
    <property type="entry name" value="Nucleotide-diphospho-sugar transferases"/>
    <property type="match status" value="1"/>
</dbReference>
<sequence>MPVLSLFVIFLVLALLATSLFFAVQSPECVTLTLGDSHGFAVSCDGTQPSIPRQVFLTTKDKATMRTWERKNIKKCKSVNPGWAFNLYNDTEINDYVQERFPEMMDVWGFFRNSVEKTDFWRYLIVYDYGGLYMDTDIDCRRPIDELIVNKSIRGLVGLENVQEGDDVVQFAQYSFAFAPRHVVPLWTLKEIRNKVQAIKVSGSSDVYALNLTGPIIWTSAILQYMSVFGMGKAATFQRGDHLVGDMQLLDINRFGAMKGRSIATRDCKHPDIYMIHQFAGSWVAKYRGYTDEQMADGGKQTRSSSRNNWRPRCADNR</sequence>
<dbReference type="AlphaFoldDB" id="A0A7S1JRP0"/>
<organism evidence="3">
    <name type="scientific">Vitrella brassicaformis</name>
    <dbReference type="NCBI Taxonomy" id="1169539"/>
    <lineage>
        <taxon>Eukaryota</taxon>
        <taxon>Sar</taxon>
        <taxon>Alveolata</taxon>
        <taxon>Colpodellida</taxon>
        <taxon>Vitrellaceae</taxon>
        <taxon>Vitrella</taxon>
    </lineage>
</organism>
<dbReference type="GO" id="GO:0000009">
    <property type="term" value="F:alpha-1,6-mannosyltransferase activity"/>
    <property type="evidence" value="ECO:0007669"/>
    <property type="project" value="InterPro"/>
</dbReference>
<evidence type="ECO:0000313" key="3">
    <source>
        <dbReference type="EMBL" id="CAD9052336.1"/>
    </source>
</evidence>
<dbReference type="GO" id="GO:0006487">
    <property type="term" value="P:protein N-linked glycosylation"/>
    <property type="evidence" value="ECO:0007669"/>
    <property type="project" value="TreeGrafter"/>
</dbReference>